<dbReference type="PANTHER" id="PTHR10291">
    <property type="entry name" value="DEHYDRODOLICHYL DIPHOSPHATE SYNTHASE FAMILY MEMBER"/>
    <property type="match status" value="1"/>
</dbReference>
<reference evidence="4" key="2">
    <citation type="journal article" date="2015" name="Data Brief">
        <title>Shoot transcriptome of the giant reed, Arundo donax.</title>
        <authorList>
            <person name="Barrero R.A."/>
            <person name="Guerrero F.D."/>
            <person name="Moolhuijzen P."/>
            <person name="Goolsby J.A."/>
            <person name="Tidwell J."/>
            <person name="Bellgard S.E."/>
            <person name="Bellgard M.I."/>
        </authorList>
    </citation>
    <scope>NUCLEOTIDE SEQUENCE</scope>
    <source>
        <tissue evidence="4">Shoot tissue taken approximately 20 cm above the soil surface</tissue>
    </source>
</reference>
<dbReference type="InterPro" id="IPR001441">
    <property type="entry name" value="UPP_synth-like"/>
</dbReference>
<dbReference type="SUPFAM" id="SSF64005">
    <property type="entry name" value="Undecaprenyl diphosphate synthase"/>
    <property type="match status" value="1"/>
</dbReference>
<sequence>MDGHARWARAQGLPIADGHEAMGRALETTVRLSCALGIRVLSAFAFSHENLGRPKAEVDYLMEMLERLIHDNVFEFSRQGVRLQVIGDSSQRPASLNSAAREGEEATRNNSRLVLQLLICYSGRWDIVQACQELARKAQGKLLSPDDIDESLLASSLKASLAHEFSCPDLIIRTSGEQRLSNFLLWQSAFSELFFTNVLWPDFGEDEYLQLYKH</sequence>
<name>A0A0A8ZWR8_ARUDO</name>
<dbReference type="PANTHER" id="PTHR10291:SF0">
    <property type="entry name" value="DEHYDRODOLICHYL DIPHOSPHATE SYNTHASE 2"/>
    <property type="match status" value="1"/>
</dbReference>
<dbReference type="PROSITE" id="PS01066">
    <property type="entry name" value="UPP_SYNTHASE"/>
    <property type="match status" value="1"/>
</dbReference>
<dbReference type="EMBL" id="GBRH01254614">
    <property type="protein sequence ID" value="JAD43281.1"/>
    <property type="molecule type" value="Transcribed_RNA"/>
</dbReference>
<evidence type="ECO:0000256" key="1">
    <source>
        <dbReference type="ARBA" id="ARBA00001946"/>
    </source>
</evidence>
<proteinExistence type="inferred from homology"/>
<protein>
    <recommendedName>
        <fullName evidence="3">Alkyl transferase</fullName>
        <ecNumber evidence="3">2.5.1.-</ecNumber>
    </recommendedName>
</protein>
<evidence type="ECO:0000256" key="3">
    <source>
        <dbReference type="RuleBase" id="RU363018"/>
    </source>
</evidence>
<evidence type="ECO:0000313" key="4">
    <source>
        <dbReference type="EMBL" id="JAD43281.1"/>
    </source>
</evidence>
<dbReference type="NCBIfam" id="TIGR00055">
    <property type="entry name" value="uppS"/>
    <property type="match status" value="1"/>
</dbReference>
<keyword evidence="2 3" id="KW-0808">Transferase</keyword>
<organism evidence="4">
    <name type="scientific">Arundo donax</name>
    <name type="common">Giant reed</name>
    <name type="synonym">Donax arundinaceus</name>
    <dbReference type="NCBI Taxonomy" id="35708"/>
    <lineage>
        <taxon>Eukaryota</taxon>
        <taxon>Viridiplantae</taxon>
        <taxon>Streptophyta</taxon>
        <taxon>Embryophyta</taxon>
        <taxon>Tracheophyta</taxon>
        <taxon>Spermatophyta</taxon>
        <taxon>Magnoliopsida</taxon>
        <taxon>Liliopsida</taxon>
        <taxon>Poales</taxon>
        <taxon>Poaceae</taxon>
        <taxon>PACMAD clade</taxon>
        <taxon>Arundinoideae</taxon>
        <taxon>Arundineae</taxon>
        <taxon>Arundo</taxon>
    </lineage>
</organism>
<dbReference type="Gene3D" id="3.40.1180.10">
    <property type="entry name" value="Decaprenyl diphosphate synthase-like"/>
    <property type="match status" value="1"/>
</dbReference>
<dbReference type="GO" id="GO:0045547">
    <property type="term" value="F:ditrans,polycis-polyprenyl diphosphate synthase [(2E,6E)-farnesyl diphosphate specific] activity"/>
    <property type="evidence" value="ECO:0007669"/>
    <property type="project" value="TreeGrafter"/>
</dbReference>
<dbReference type="InterPro" id="IPR036424">
    <property type="entry name" value="UPP_synth-like_sf"/>
</dbReference>
<dbReference type="InterPro" id="IPR018520">
    <property type="entry name" value="UPP_synth-like_CS"/>
</dbReference>
<dbReference type="Pfam" id="PF01255">
    <property type="entry name" value="Prenyltransf"/>
    <property type="match status" value="1"/>
</dbReference>
<reference evidence="4" key="1">
    <citation type="submission" date="2014-09" db="EMBL/GenBank/DDBJ databases">
        <authorList>
            <person name="Magalhaes I.L.F."/>
            <person name="Oliveira U."/>
            <person name="Santos F.R."/>
            <person name="Vidigal T.H.D.A."/>
            <person name="Brescovit A.D."/>
            <person name="Santos A.J."/>
        </authorList>
    </citation>
    <scope>NUCLEOTIDE SEQUENCE</scope>
    <source>
        <tissue evidence="4">Shoot tissue taken approximately 20 cm above the soil surface</tissue>
    </source>
</reference>
<dbReference type="AlphaFoldDB" id="A0A0A8ZWR8"/>
<evidence type="ECO:0000256" key="2">
    <source>
        <dbReference type="ARBA" id="ARBA00022679"/>
    </source>
</evidence>
<comment type="cofactor">
    <cofactor evidence="1">
        <name>Mg(2+)</name>
        <dbReference type="ChEBI" id="CHEBI:18420"/>
    </cofactor>
</comment>
<comment type="similarity">
    <text evidence="3">Belongs to the UPP synthase family.</text>
</comment>
<accession>A0A0A8ZWR8</accession>
<dbReference type="EC" id="2.5.1.-" evidence="3"/>
<dbReference type="CDD" id="cd00475">
    <property type="entry name" value="Cis_IPPS"/>
    <property type="match status" value="1"/>
</dbReference>
<dbReference type="GO" id="GO:0016094">
    <property type="term" value="P:polyprenol biosynthetic process"/>
    <property type="evidence" value="ECO:0007669"/>
    <property type="project" value="TreeGrafter"/>
</dbReference>